<dbReference type="Proteomes" id="UP001176941">
    <property type="component" value="Chromosome 30"/>
</dbReference>
<reference evidence="2" key="1">
    <citation type="submission" date="2023-04" db="EMBL/GenBank/DDBJ databases">
        <authorList>
            <consortium name="ELIXIR-Norway"/>
        </authorList>
    </citation>
    <scope>NUCLEOTIDE SEQUENCE [LARGE SCALE GENOMIC DNA]</scope>
</reference>
<name>A0ABN8ZCG3_RANTA</name>
<protein>
    <submittedName>
        <fullName evidence="2">Uncharacterized protein</fullName>
    </submittedName>
</protein>
<organism evidence="2 3">
    <name type="scientific">Rangifer tarandus platyrhynchus</name>
    <name type="common">Svalbard reindeer</name>
    <dbReference type="NCBI Taxonomy" id="3082113"/>
    <lineage>
        <taxon>Eukaryota</taxon>
        <taxon>Metazoa</taxon>
        <taxon>Chordata</taxon>
        <taxon>Craniata</taxon>
        <taxon>Vertebrata</taxon>
        <taxon>Euteleostomi</taxon>
        <taxon>Mammalia</taxon>
        <taxon>Eutheria</taxon>
        <taxon>Laurasiatheria</taxon>
        <taxon>Artiodactyla</taxon>
        <taxon>Ruminantia</taxon>
        <taxon>Pecora</taxon>
        <taxon>Cervidae</taxon>
        <taxon>Odocoileinae</taxon>
        <taxon>Rangifer</taxon>
    </lineage>
</organism>
<evidence type="ECO:0000313" key="3">
    <source>
        <dbReference type="Proteomes" id="UP001176941"/>
    </source>
</evidence>
<feature type="region of interest" description="Disordered" evidence="1">
    <location>
        <begin position="55"/>
        <end position="82"/>
    </location>
</feature>
<gene>
    <name evidence="2" type="ORF">MRATA1EN1_LOCUS20376</name>
</gene>
<accession>A0ABN8ZCG3</accession>
<dbReference type="EMBL" id="OX459966">
    <property type="protein sequence ID" value="CAI9171414.1"/>
    <property type="molecule type" value="Genomic_DNA"/>
</dbReference>
<evidence type="ECO:0000313" key="2">
    <source>
        <dbReference type="EMBL" id="CAI9171414.1"/>
    </source>
</evidence>
<keyword evidence="3" id="KW-1185">Reference proteome</keyword>
<sequence length="82" mass="8574">MGDGAGIPFHPLAPRVGTSPAALAVEAPEEELVTVLLEGPAPPVCLRRVCSSDSSVNYRDFPSQQKDTQASSVKPSPVLAEM</sequence>
<evidence type="ECO:0000256" key="1">
    <source>
        <dbReference type="SAM" id="MobiDB-lite"/>
    </source>
</evidence>
<feature type="compositionally biased region" description="Polar residues" evidence="1">
    <location>
        <begin position="55"/>
        <end position="74"/>
    </location>
</feature>
<proteinExistence type="predicted"/>